<evidence type="ECO:0000313" key="3">
    <source>
        <dbReference type="EMBL" id="OGG76539.1"/>
    </source>
</evidence>
<keyword evidence="1" id="KW-0812">Transmembrane</keyword>
<dbReference type="STRING" id="1798516.A2950_02135"/>
<feature type="transmembrane region" description="Helical" evidence="1">
    <location>
        <begin position="266"/>
        <end position="285"/>
    </location>
</feature>
<reference evidence="3 4" key="1">
    <citation type="journal article" date="2016" name="Nat. Commun.">
        <title>Thousands of microbial genomes shed light on interconnected biogeochemical processes in an aquifer system.</title>
        <authorList>
            <person name="Anantharaman K."/>
            <person name="Brown C.T."/>
            <person name="Hug L.A."/>
            <person name="Sharon I."/>
            <person name="Castelle C.J."/>
            <person name="Probst A.J."/>
            <person name="Thomas B.C."/>
            <person name="Singh A."/>
            <person name="Wilkins M.J."/>
            <person name="Karaoz U."/>
            <person name="Brodie E.L."/>
            <person name="Williams K.H."/>
            <person name="Hubbard S.S."/>
            <person name="Banfield J.F."/>
        </authorList>
    </citation>
    <scope>NUCLEOTIDE SEQUENCE [LARGE SCALE GENOMIC DNA]</scope>
</reference>
<evidence type="ECO:0000256" key="1">
    <source>
        <dbReference type="SAM" id="Phobius"/>
    </source>
</evidence>
<evidence type="ECO:0008006" key="5">
    <source>
        <dbReference type="Google" id="ProtNLM"/>
    </source>
</evidence>
<evidence type="ECO:0000313" key="4">
    <source>
        <dbReference type="Proteomes" id="UP000176714"/>
    </source>
</evidence>
<dbReference type="Gene3D" id="2.60.40.680">
    <property type="match status" value="1"/>
</dbReference>
<dbReference type="Proteomes" id="UP000176714">
    <property type="component" value="Unassembled WGS sequence"/>
</dbReference>
<dbReference type="InterPro" id="IPR008965">
    <property type="entry name" value="CBM2/CBM3_carb-bd_dom_sf"/>
</dbReference>
<dbReference type="CDD" id="cd08547">
    <property type="entry name" value="Type_II_cohesin"/>
    <property type="match status" value="1"/>
</dbReference>
<dbReference type="AlphaFoldDB" id="A0A1F6ESF9"/>
<evidence type="ECO:0000256" key="2">
    <source>
        <dbReference type="SAM" id="SignalP"/>
    </source>
</evidence>
<dbReference type="SUPFAM" id="SSF49384">
    <property type="entry name" value="Carbohydrate-binding domain"/>
    <property type="match status" value="1"/>
</dbReference>
<keyword evidence="2" id="KW-0732">Signal</keyword>
<accession>A0A1F6ESF9</accession>
<keyword evidence="1" id="KW-0472">Membrane</keyword>
<sequence length="297" mass="31820">MNIRKQILILPVLFFLLLPTTASAATISLRATPAIVGVGDMVQVTVLLDSAVPTNAFSGNLHYSSATLEPVAVNDGNSIVSVWITRPMVTSAGAPITFAGITPGGFSGDNGVLFSILFKAKRAGTATISLQNIEVLRNDGEGGKEPTTIRSLALSIGVESLGGYTEPTDQTPPESFTALLGIDPQLFGGKAYLVFAAVDKSSGIDHYAVAESRLPSFLFRFFPLVWNTTTGPYMVADQGLTSTMYLKAVDRAGNERLSIYPPQHLLTLYEKAALLAILILVVLLWQSGWGRRRKLHP</sequence>
<feature type="signal peptide" evidence="2">
    <location>
        <begin position="1"/>
        <end position="24"/>
    </location>
</feature>
<proteinExistence type="predicted"/>
<gene>
    <name evidence="3" type="ORF">A2950_02135</name>
</gene>
<protein>
    <recommendedName>
        <fullName evidence="5">Cohesin domain-containing protein</fullName>
    </recommendedName>
</protein>
<organism evidence="3 4">
    <name type="scientific">Candidatus Kaiserbacteria bacterium RIFCSPLOWO2_01_FULL_55_19</name>
    <dbReference type="NCBI Taxonomy" id="1798516"/>
    <lineage>
        <taxon>Bacteria</taxon>
        <taxon>Candidatus Kaiseribacteriota</taxon>
    </lineage>
</organism>
<comment type="caution">
    <text evidence="3">The sequence shown here is derived from an EMBL/GenBank/DDBJ whole genome shotgun (WGS) entry which is preliminary data.</text>
</comment>
<keyword evidence="1" id="KW-1133">Transmembrane helix</keyword>
<name>A0A1F6ESF9_9BACT</name>
<dbReference type="EMBL" id="MFMD01000011">
    <property type="protein sequence ID" value="OGG76539.1"/>
    <property type="molecule type" value="Genomic_DNA"/>
</dbReference>
<dbReference type="GO" id="GO:0030246">
    <property type="term" value="F:carbohydrate binding"/>
    <property type="evidence" value="ECO:0007669"/>
    <property type="project" value="InterPro"/>
</dbReference>
<feature type="chain" id="PRO_5009524236" description="Cohesin domain-containing protein" evidence="2">
    <location>
        <begin position="25"/>
        <end position="297"/>
    </location>
</feature>